<feature type="transmembrane region" description="Helical" evidence="1">
    <location>
        <begin position="42"/>
        <end position="60"/>
    </location>
</feature>
<keyword evidence="1" id="KW-1133">Transmembrane helix</keyword>
<reference evidence="4 5" key="2">
    <citation type="journal article" date="2016" name="Int. J. Syst. Evol. Microbiol.">
        <title>Paenibacillus bovis sp. nov., isolated from raw yak (Bos grunniens) milk.</title>
        <authorList>
            <person name="Gao C."/>
            <person name="Han J."/>
            <person name="Liu Z."/>
            <person name="Xu X."/>
            <person name="Hang F."/>
            <person name="Wu Z."/>
        </authorList>
    </citation>
    <scope>NUCLEOTIDE SEQUENCE [LARGE SCALE GENOMIC DNA]</scope>
    <source>
        <strain evidence="4 5">BD3526</strain>
    </source>
</reference>
<dbReference type="EMBL" id="CP013023">
    <property type="protein sequence ID" value="ANF95525.1"/>
    <property type="molecule type" value="Genomic_DNA"/>
</dbReference>
<dbReference type="KEGG" id="pbv:AR543_05545"/>
<keyword evidence="5" id="KW-1185">Reference proteome</keyword>
<feature type="signal peptide" evidence="2">
    <location>
        <begin position="1"/>
        <end position="26"/>
    </location>
</feature>
<dbReference type="STRING" id="1616788.AR543_05545"/>
<dbReference type="Pfam" id="PF07833">
    <property type="entry name" value="Cu_amine_oxidN1"/>
    <property type="match status" value="1"/>
</dbReference>
<dbReference type="AlphaFoldDB" id="A0A172ZD04"/>
<keyword evidence="1" id="KW-0472">Membrane</keyword>
<dbReference type="InterPro" id="IPR012854">
    <property type="entry name" value="Cu_amine_oxidase-like_N"/>
</dbReference>
<keyword evidence="1" id="KW-0812">Transmembrane</keyword>
<gene>
    <name evidence="4" type="ORF">AR543_05545</name>
</gene>
<evidence type="ECO:0000313" key="5">
    <source>
        <dbReference type="Proteomes" id="UP000078148"/>
    </source>
</evidence>
<dbReference type="Proteomes" id="UP000078148">
    <property type="component" value="Chromosome"/>
</dbReference>
<evidence type="ECO:0000259" key="3">
    <source>
        <dbReference type="Pfam" id="PF07833"/>
    </source>
</evidence>
<dbReference type="InterPro" id="IPR036582">
    <property type="entry name" value="Mao_N_sf"/>
</dbReference>
<proteinExistence type="predicted"/>
<evidence type="ECO:0000256" key="1">
    <source>
        <dbReference type="SAM" id="Phobius"/>
    </source>
</evidence>
<reference evidence="5" key="1">
    <citation type="submission" date="2015-10" db="EMBL/GenBank/DDBJ databases">
        <title>Genome of Paenibacillus bovis sp. nov.</title>
        <authorList>
            <person name="Wu Z."/>
            <person name="Gao C."/>
            <person name="Liu Z."/>
            <person name="Zheng H."/>
        </authorList>
    </citation>
    <scope>NUCLEOTIDE SEQUENCE [LARGE SCALE GENOMIC DNA]</scope>
    <source>
        <strain evidence="5">BD3526</strain>
    </source>
</reference>
<name>A0A172ZD04_9BACL</name>
<organism evidence="4 5">
    <name type="scientific">Paenibacillus bovis</name>
    <dbReference type="NCBI Taxonomy" id="1616788"/>
    <lineage>
        <taxon>Bacteria</taxon>
        <taxon>Bacillati</taxon>
        <taxon>Bacillota</taxon>
        <taxon>Bacilli</taxon>
        <taxon>Bacillales</taxon>
        <taxon>Paenibacillaceae</taxon>
        <taxon>Paenibacillus</taxon>
    </lineage>
</organism>
<keyword evidence="2" id="KW-0732">Signal</keyword>
<feature type="chain" id="PRO_5008005749" description="Copper amine oxidase-like N-terminal domain-containing protein" evidence="2">
    <location>
        <begin position="27"/>
        <end position="150"/>
    </location>
</feature>
<evidence type="ECO:0000313" key="4">
    <source>
        <dbReference type="EMBL" id="ANF95525.1"/>
    </source>
</evidence>
<protein>
    <recommendedName>
        <fullName evidence="3">Copper amine oxidase-like N-terminal domain-containing protein</fullName>
    </recommendedName>
</protein>
<accession>A0A172ZD04</accession>
<sequence length="150" mass="16821">MKYLKVLCTLMMSVILLLPIFNVADASRDYPGIYVNNEKMDIYAAVSAIGVTYVPFRPIFSKFNMTVNWDNTKKSVTATDGKTTIVLTNNSYTAYVNGKAVQLINPPVYNPDTKLFYVNLRFVAESTGAVVNWSKNETDANIYITNPNLK</sequence>
<feature type="domain" description="Copper amine oxidase-like N-terminal" evidence="3">
    <location>
        <begin position="35"/>
        <end position="138"/>
    </location>
</feature>
<dbReference type="Gene3D" id="3.30.457.10">
    <property type="entry name" value="Copper amine oxidase-like, N-terminal domain"/>
    <property type="match status" value="1"/>
</dbReference>
<dbReference type="OrthoDB" id="2612398at2"/>
<evidence type="ECO:0000256" key="2">
    <source>
        <dbReference type="SAM" id="SignalP"/>
    </source>
</evidence>
<dbReference type="SUPFAM" id="SSF55383">
    <property type="entry name" value="Copper amine oxidase, domain N"/>
    <property type="match status" value="1"/>
</dbReference>
<dbReference type="RefSeq" id="WP_060532524.1">
    <property type="nucleotide sequence ID" value="NZ_CP013023.1"/>
</dbReference>